<reference evidence="3" key="1">
    <citation type="journal article" date="2019" name="Int. J. Syst. Evol. Microbiol.">
        <title>The Global Catalogue of Microorganisms (GCM) 10K type strain sequencing project: providing services to taxonomists for standard genome sequencing and annotation.</title>
        <authorList>
            <consortium name="The Broad Institute Genomics Platform"/>
            <consortium name="The Broad Institute Genome Sequencing Center for Infectious Disease"/>
            <person name="Wu L."/>
            <person name="Ma J."/>
        </authorList>
    </citation>
    <scope>NUCLEOTIDE SEQUENCE [LARGE SCALE GENOMIC DNA]</scope>
    <source>
        <strain evidence="3">JCM 3389</strain>
    </source>
</reference>
<feature type="domain" description="DUF6973" evidence="1">
    <location>
        <begin position="21"/>
        <end position="141"/>
    </location>
</feature>
<sequence length="163" mass="18964">MNPISVLKRVSFKNILKVIFIVLRYPHFAVPTLKATRECMKVSTELYGRLHYKNGPANAFRHAFWNYLIAKKCYKWQENIQAILNWTEKITDWHESAFPNTPLARKMDLHNNAVGRFVFQNNFEQTETEVIGILKQMAQDSKLIDTSSNLAELENQLVHITAV</sequence>
<dbReference type="EMBL" id="JBHUHU010000003">
    <property type="protein sequence ID" value="MFD2100318.1"/>
    <property type="molecule type" value="Genomic_DNA"/>
</dbReference>
<protein>
    <submittedName>
        <fullName evidence="2">DUF6973 domain-containing protein</fullName>
    </submittedName>
</protein>
<evidence type="ECO:0000313" key="2">
    <source>
        <dbReference type="EMBL" id="MFD2100318.1"/>
    </source>
</evidence>
<dbReference type="InterPro" id="IPR054246">
    <property type="entry name" value="DUF6973"/>
</dbReference>
<evidence type="ECO:0000313" key="3">
    <source>
        <dbReference type="Proteomes" id="UP001597342"/>
    </source>
</evidence>
<gene>
    <name evidence="2" type="ORF">ACFSJE_11065</name>
</gene>
<dbReference type="RefSeq" id="WP_379831037.1">
    <property type="nucleotide sequence ID" value="NZ_JBHUHU010000003.1"/>
</dbReference>
<evidence type="ECO:0000259" key="1">
    <source>
        <dbReference type="Pfam" id="PF22322"/>
    </source>
</evidence>
<dbReference type="Proteomes" id="UP001597342">
    <property type="component" value="Unassembled WGS sequence"/>
</dbReference>
<dbReference type="Pfam" id="PF22322">
    <property type="entry name" value="DUF6973"/>
    <property type="match status" value="1"/>
</dbReference>
<organism evidence="2 3">
    <name type="scientific">Flagellimonas iocasae</name>
    <dbReference type="NCBI Taxonomy" id="2055905"/>
    <lineage>
        <taxon>Bacteria</taxon>
        <taxon>Pseudomonadati</taxon>
        <taxon>Bacteroidota</taxon>
        <taxon>Flavobacteriia</taxon>
        <taxon>Flavobacteriales</taxon>
        <taxon>Flavobacteriaceae</taxon>
        <taxon>Flagellimonas</taxon>
    </lineage>
</organism>
<name>A0ABW4Y1U2_9FLAO</name>
<accession>A0ABW4Y1U2</accession>
<keyword evidence="3" id="KW-1185">Reference proteome</keyword>
<proteinExistence type="predicted"/>
<comment type="caution">
    <text evidence="2">The sequence shown here is derived from an EMBL/GenBank/DDBJ whole genome shotgun (WGS) entry which is preliminary data.</text>
</comment>